<evidence type="ECO:0000313" key="2">
    <source>
        <dbReference type="EMBL" id="CAH7668984.1"/>
    </source>
</evidence>
<dbReference type="EMBL" id="CALTRL010000634">
    <property type="protein sequence ID" value="CAH7668984.1"/>
    <property type="molecule type" value="Genomic_DNA"/>
</dbReference>
<keyword evidence="1" id="KW-0812">Transmembrane</keyword>
<keyword evidence="1" id="KW-0472">Membrane</keyword>
<proteinExistence type="predicted"/>
<keyword evidence="1" id="KW-1133">Transmembrane helix</keyword>
<dbReference type="AlphaFoldDB" id="A0AAV0ALH2"/>
<evidence type="ECO:0000313" key="3">
    <source>
        <dbReference type="Proteomes" id="UP001153365"/>
    </source>
</evidence>
<accession>A0AAV0ALH2</accession>
<feature type="transmembrane region" description="Helical" evidence="1">
    <location>
        <begin position="12"/>
        <end position="30"/>
    </location>
</feature>
<keyword evidence="3" id="KW-1185">Reference proteome</keyword>
<reference evidence="2" key="1">
    <citation type="submission" date="2022-06" db="EMBL/GenBank/DDBJ databases">
        <authorList>
            <consortium name="SYNGENTA / RWTH Aachen University"/>
        </authorList>
    </citation>
    <scope>NUCLEOTIDE SEQUENCE</scope>
</reference>
<dbReference type="Proteomes" id="UP001153365">
    <property type="component" value="Unassembled WGS sequence"/>
</dbReference>
<gene>
    <name evidence="2" type="ORF">PPACK8108_LOCUS3543</name>
</gene>
<sequence>MIFFCRDIRFSNFYLFIMAGFLAPNFALGFNCAVNITPKVIGFCTSLDGTISIKAAPGPGQKGNSNDYKGCPSRRPVEQCCFSKNFGVGPQILIVTKKVLFFASHILTKTLTFMGWFLQ</sequence>
<comment type="caution">
    <text evidence="2">The sequence shown here is derived from an EMBL/GenBank/DDBJ whole genome shotgun (WGS) entry which is preliminary data.</text>
</comment>
<evidence type="ECO:0000256" key="1">
    <source>
        <dbReference type="SAM" id="Phobius"/>
    </source>
</evidence>
<organism evidence="2 3">
    <name type="scientific">Phakopsora pachyrhizi</name>
    <name type="common">Asian soybean rust disease fungus</name>
    <dbReference type="NCBI Taxonomy" id="170000"/>
    <lineage>
        <taxon>Eukaryota</taxon>
        <taxon>Fungi</taxon>
        <taxon>Dikarya</taxon>
        <taxon>Basidiomycota</taxon>
        <taxon>Pucciniomycotina</taxon>
        <taxon>Pucciniomycetes</taxon>
        <taxon>Pucciniales</taxon>
        <taxon>Phakopsoraceae</taxon>
        <taxon>Phakopsora</taxon>
    </lineage>
</organism>
<name>A0AAV0ALH2_PHAPC</name>
<protein>
    <submittedName>
        <fullName evidence="2">Uncharacterized protein</fullName>
    </submittedName>
</protein>